<dbReference type="EMBL" id="PQFF01000369">
    <property type="protein sequence ID" value="RHZ55367.1"/>
    <property type="molecule type" value="Genomic_DNA"/>
</dbReference>
<accession>A0A397GXI9</accession>
<evidence type="ECO:0000313" key="2">
    <source>
        <dbReference type="Proteomes" id="UP000266861"/>
    </source>
</evidence>
<dbReference type="AlphaFoldDB" id="A0A397GXI9"/>
<name>A0A397GXI9_9GLOM</name>
<keyword evidence="2" id="KW-1185">Reference proteome</keyword>
<comment type="caution">
    <text evidence="1">The sequence shown here is derived from an EMBL/GenBank/DDBJ whole genome shotgun (WGS) entry which is preliminary data.</text>
</comment>
<organism evidence="1 2">
    <name type="scientific">Diversispora epigaea</name>
    <dbReference type="NCBI Taxonomy" id="1348612"/>
    <lineage>
        <taxon>Eukaryota</taxon>
        <taxon>Fungi</taxon>
        <taxon>Fungi incertae sedis</taxon>
        <taxon>Mucoromycota</taxon>
        <taxon>Glomeromycotina</taxon>
        <taxon>Glomeromycetes</taxon>
        <taxon>Diversisporales</taxon>
        <taxon>Diversisporaceae</taxon>
        <taxon>Diversispora</taxon>
    </lineage>
</organism>
<evidence type="ECO:0000313" key="1">
    <source>
        <dbReference type="EMBL" id="RHZ55367.1"/>
    </source>
</evidence>
<sequence>MDTSKIINKENPKRKGTIRMEYPMNELNNKKRRERALRWKALRIGLTKEERTELED</sequence>
<gene>
    <name evidence="1" type="ORF">Glove_416g31</name>
</gene>
<dbReference type="Proteomes" id="UP000266861">
    <property type="component" value="Unassembled WGS sequence"/>
</dbReference>
<proteinExistence type="predicted"/>
<protein>
    <submittedName>
        <fullName evidence="1">Uncharacterized protein</fullName>
    </submittedName>
</protein>
<reference evidence="1 2" key="1">
    <citation type="submission" date="2018-08" db="EMBL/GenBank/DDBJ databases">
        <title>Genome and evolution of the arbuscular mycorrhizal fungus Diversispora epigaea (formerly Glomus versiforme) and its bacterial endosymbionts.</title>
        <authorList>
            <person name="Sun X."/>
            <person name="Fei Z."/>
            <person name="Harrison M."/>
        </authorList>
    </citation>
    <scope>NUCLEOTIDE SEQUENCE [LARGE SCALE GENOMIC DNA]</scope>
    <source>
        <strain evidence="1 2">IT104</strain>
    </source>
</reference>